<organism evidence="3 4">
    <name type="scientific">Fusarium denticulatum</name>
    <dbReference type="NCBI Taxonomy" id="48507"/>
    <lineage>
        <taxon>Eukaryota</taxon>
        <taxon>Fungi</taxon>
        <taxon>Dikarya</taxon>
        <taxon>Ascomycota</taxon>
        <taxon>Pezizomycotina</taxon>
        <taxon>Sordariomycetes</taxon>
        <taxon>Hypocreomycetidae</taxon>
        <taxon>Hypocreales</taxon>
        <taxon>Nectriaceae</taxon>
        <taxon>Fusarium</taxon>
        <taxon>Fusarium fujikuroi species complex</taxon>
    </lineage>
</organism>
<evidence type="ECO:0000313" key="3">
    <source>
        <dbReference type="EMBL" id="KAF5671398.1"/>
    </source>
</evidence>
<gene>
    <name evidence="3" type="ORF">FDENT_10937</name>
</gene>
<evidence type="ECO:0000313" key="4">
    <source>
        <dbReference type="Proteomes" id="UP000562682"/>
    </source>
</evidence>
<keyword evidence="1" id="KW-0175">Coiled coil</keyword>
<dbReference type="EMBL" id="JAAOAK010000350">
    <property type="protein sequence ID" value="KAF5671398.1"/>
    <property type="molecule type" value="Genomic_DNA"/>
</dbReference>
<reference evidence="3 4" key="1">
    <citation type="submission" date="2020-05" db="EMBL/GenBank/DDBJ databases">
        <title>Identification and distribution of gene clusters putatively required for synthesis of sphingolipid metabolism inhibitors in phylogenetically diverse species of the filamentous fungus Fusarium.</title>
        <authorList>
            <person name="Kim H.-S."/>
            <person name="Busman M."/>
            <person name="Brown D.W."/>
            <person name="Divon H."/>
            <person name="Uhlig S."/>
            <person name="Proctor R.H."/>
        </authorList>
    </citation>
    <scope>NUCLEOTIDE SEQUENCE [LARGE SCALE GENOMIC DNA]</scope>
    <source>
        <strain evidence="3 4">NRRL 25311</strain>
    </source>
</reference>
<feature type="region of interest" description="Disordered" evidence="2">
    <location>
        <begin position="1"/>
        <end position="26"/>
    </location>
</feature>
<feature type="compositionally biased region" description="Acidic residues" evidence="2">
    <location>
        <begin position="117"/>
        <end position="128"/>
    </location>
</feature>
<feature type="region of interest" description="Disordered" evidence="2">
    <location>
        <begin position="110"/>
        <end position="191"/>
    </location>
</feature>
<feature type="coiled-coil region" evidence="1">
    <location>
        <begin position="280"/>
        <end position="307"/>
    </location>
</feature>
<dbReference type="AlphaFoldDB" id="A0A8H5TL15"/>
<evidence type="ECO:0000256" key="2">
    <source>
        <dbReference type="SAM" id="MobiDB-lite"/>
    </source>
</evidence>
<protein>
    <submittedName>
        <fullName evidence="3">Uncharacterized protein</fullName>
    </submittedName>
</protein>
<accession>A0A8H5TL15</accession>
<proteinExistence type="predicted"/>
<evidence type="ECO:0000256" key="1">
    <source>
        <dbReference type="SAM" id="Coils"/>
    </source>
</evidence>
<sequence length="379" mass="41482">MADTITALPTPPAQSSNKNEKRVQRAKSRIFKAAGSDPSELFGKHAPQSWGQSLLEQLATTIELVHKGKAGITVEQLIARLKEEADRDQTAKGVVSNGIVTRIRLEIGGKSQGCAPQDEEDEVGDPDGDANMTSSPSKGRPLKRRRKNPEPEPETQAVNTEDKRDTEDEEDAEDSRDIIASPSAEAKGPLPIEEYHKRIAAHRHRLKLFETDRDAAQSRLDQKDPLNNALQESTAIRDSARTKAQESAAAFTELEALVARHGDILPETVRDSIPHAKQKSDEANRGAEQAEVDLAAAQKRVDELAADEPALQDTVVIMTEGVAGCLDDIDKEEKDMDAALCMQSIQRLTWEVLRAKPVEQVNDLRSLVDDMLASGEGVE</sequence>
<keyword evidence="4" id="KW-1185">Reference proteome</keyword>
<dbReference type="Proteomes" id="UP000562682">
    <property type="component" value="Unassembled WGS sequence"/>
</dbReference>
<comment type="caution">
    <text evidence="3">The sequence shown here is derived from an EMBL/GenBank/DDBJ whole genome shotgun (WGS) entry which is preliminary data.</text>
</comment>
<name>A0A8H5TL15_9HYPO</name>